<accession>A0A4P6KEC9</accession>
<name>A0A4P6KEC9_9MICO</name>
<evidence type="ECO:0008006" key="4">
    <source>
        <dbReference type="Google" id="ProtNLM"/>
    </source>
</evidence>
<keyword evidence="3" id="KW-1185">Reference proteome</keyword>
<keyword evidence="1" id="KW-0472">Membrane</keyword>
<dbReference type="AlphaFoldDB" id="A0A4P6KEC9"/>
<dbReference type="KEGG" id="ltr:EVS81_05030"/>
<evidence type="ECO:0000313" key="2">
    <source>
        <dbReference type="EMBL" id="QBE48278.1"/>
    </source>
</evidence>
<feature type="transmembrane region" description="Helical" evidence="1">
    <location>
        <begin position="20"/>
        <end position="45"/>
    </location>
</feature>
<dbReference type="RefSeq" id="WP_130109416.1">
    <property type="nucleotide sequence ID" value="NZ_CP035806.1"/>
</dbReference>
<evidence type="ECO:0000313" key="3">
    <source>
        <dbReference type="Proteomes" id="UP000289260"/>
    </source>
</evidence>
<evidence type="ECO:0000256" key="1">
    <source>
        <dbReference type="SAM" id="Phobius"/>
    </source>
</evidence>
<reference evidence="2 3" key="1">
    <citation type="submission" date="2019-02" db="EMBL/GenBank/DDBJ databases">
        <authorList>
            <person name="Sun L."/>
            <person name="Pan D."/>
            <person name="Wu X."/>
        </authorList>
    </citation>
    <scope>NUCLEOTIDE SEQUENCE [LARGE SCALE GENOMIC DNA]</scope>
    <source>
        <strain evidence="2 3">JW-1</strain>
    </source>
</reference>
<organism evidence="2 3">
    <name type="scientific">Leucobacter triazinivorans</name>
    <dbReference type="NCBI Taxonomy" id="1784719"/>
    <lineage>
        <taxon>Bacteria</taxon>
        <taxon>Bacillati</taxon>
        <taxon>Actinomycetota</taxon>
        <taxon>Actinomycetes</taxon>
        <taxon>Micrococcales</taxon>
        <taxon>Microbacteriaceae</taxon>
        <taxon>Leucobacter</taxon>
    </lineage>
</organism>
<protein>
    <recommendedName>
        <fullName evidence="4">Integral membrane protein</fullName>
    </recommendedName>
</protein>
<keyword evidence="1" id="KW-0812">Transmembrane</keyword>
<feature type="transmembrane region" description="Helical" evidence="1">
    <location>
        <begin position="57"/>
        <end position="82"/>
    </location>
</feature>
<gene>
    <name evidence="2" type="ORF">EVS81_05030</name>
</gene>
<dbReference type="EMBL" id="CP035806">
    <property type="protein sequence ID" value="QBE48278.1"/>
    <property type="molecule type" value="Genomic_DNA"/>
</dbReference>
<keyword evidence="1" id="KW-1133">Transmembrane helix</keyword>
<proteinExistence type="predicted"/>
<dbReference type="Pfam" id="PF19607">
    <property type="entry name" value="DUF6112"/>
    <property type="match status" value="1"/>
</dbReference>
<dbReference type="InterPro" id="IPR046094">
    <property type="entry name" value="DUF6112"/>
</dbReference>
<sequence>MIVFPDFSGLTGISTLQEVVGAALMFVLIVSVLMLVVSAVAWGVASSAGNPQTAARGRVGVLVSLGGALMSGAAMTIVNTLISYGQTL</sequence>
<dbReference type="Proteomes" id="UP000289260">
    <property type="component" value="Chromosome"/>
</dbReference>